<dbReference type="CDD" id="cd11614">
    <property type="entry name" value="SAF_CpaB_FlgA_like"/>
    <property type="match status" value="1"/>
</dbReference>
<proteinExistence type="predicted"/>
<evidence type="ECO:0000259" key="1">
    <source>
        <dbReference type="SMART" id="SM00858"/>
    </source>
</evidence>
<gene>
    <name evidence="2" type="ORF">DFR37_103331</name>
</gene>
<dbReference type="OrthoDB" id="2037472at2"/>
<dbReference type="Pfam" id="PF16976">
    <property type="entry name" value="RcpC"/>
    <property type="match status" value="1"/>
</dbReference>
<dbReference type="InterPro" id="IPR017592">
    <property type="entry name" value="Pilus_assmbl_Flp-typ_CpaB"/>
</dbReference>
<comment type="caution">
    <text evidence="2">The sequence shown here is derived from an EMBL/GenBank/DDBJ whole genome shotgun (WGS) entry which is preliminary data.</text>
</comment>
<dbReference type="InterPro" id="IPR013974">
    <property type="entry name" value="SAF"/>
</dbReference>
<organism evidence="2 3">
    <name type="scientific">Eoetvoesiella caeni</name>
    <dbReference type="NCBI Taxonomy" id="645616"/>
    <lineage>
        <taxon>Bacteria</taxon>
        <taxon>Pseudomonadati</taxon>
        <taxon>Pseudomonadota</taxon>
        <taxon>Betaproteobacteria</taxon>
        <taxon>Burkholderiales</taxon>
        <taxon>Alcaligenaceae</taxon>
        <taxon>Eoetvoesiella</taxon>
    </lineage>
</organism>
<evidence type="ECO:0000313" key="2">
    <source>
        <dbReference type="EMBL" id="RBP40986.1"/>
    </source>
</evidence>
<dbReference type="AlphaFoldDB" id="A0A366HER4"/>
<reference evidence="2 3" key="1">
    <citation type="submission" date="2018-06" db="EMBL/GenBank/DDBJ databases">
        <title>Genomic Encyclopedia of Type Strains, Phase IV (KMG-IV): sequencing the most valuable type-strain genomes for metagenomic binning, comparative biology and taxonomic classification.</title>
        <authorList>
            <person name="Goeker M."/>
        </authorList>
    </citation>
    <scope>NUCLEOTIDE SEQUENCE [LARGE SCALE GENOMIC DNA]</scope>
    <source>
        <strain evidence="2 3">DSM 25520</strain>
    </source>
</reference>
<dbReference type="InterPro" id="IPR031571">
    <property type="entry name" value="RcpC_dom"/>
</dbReference>
<keyword evidence="3" id="KW-1185">Reference proteome</keyword>
<sequence>MRLPALSRSIVMLLIALAAGLLAAWAAQQHIQGRIRQLEQEAKVPMAQRVVAAFDLPVGTQLAAEHIAVRQMPAALVPSDSIAPERFASLVGHTLVGPLRAGDPILPVHTAQARASPFSDQLGSGRRAITMPVDVINSVSGLLEPGDLIDLYVSFEYQRRRMTAPLLQGVLVLATGTQTRSGASSSGARAQAYSTVTLDTSPEDAIKLVAARQSGTITALLRRPDDNRPNQKAVRGDLASLLGVNAGLPAAAAKPNNAPVIYGNQAARRLPALRPDADRPAPRNGVFDLPYRPELTSAWLHAQRQASVVQDDSGGHDITEMAGGAPELANIVFRGVSGNSAAER</sequence>
<evidence type="ECO:0000313" key="3">
    <source>
        <dbReference type="Proteomes" id="UP000253628"/>
    </source>
</evidence>
<dbReference type="EMBL" id="QNRQ01000003">
    <property type="protein sequence ID" value="RBP40986.1"/>
    <property type="molecule type" value="Genomic_DNA"/>
</dbReference>
<dbReference type="Pfam" id="PF08666">
    <property type="entry name" value="SAF"/>
    <property type="match status" value="1"/>
</dbReference>
<dbReference type="Proteomes" id="UP000253628">
    <property type="component" value="Unassembled WGS sequence"/>
</dbReference>
<name>A0A366HER4_9BURK</name>
<dbReference type="NCBIfam" id="TIGR03177">
    <property type="entry name" value="pilus_cpaB"/>
    <property type="match status" value="1"/>
</dbReference>
<accession>A0A366HER4</accession>
<dbReference type="SMART" id="SM00858">
    <property type="entry name" value="SAF"/>
    <property type="match status" value="1"/>
</dbReference>
<dbReference type="RefSeq" id="WP_113932733.1">
    <property type="nucleotide sequence ID" value="NZ_JACCEU010000004.1"/>
</dbReference>
<feature type="domain" description="SAF" evidence="1">
    <location>
        <begin position="47"/>
        <end position="111"/>
    </location>
</feature>
<protein>
    <submittedName>
        <fullName evidence="2">Pilus assembly protein CpaB</fullName>
    </submittedName>
</protein>